<dbReference type="EMBL" id="CAJGYM010000064">
    <property type="protein sequence ID" value="CAD6195989.1"/>
    <property type="molecule type" value="Genomic_DNA"/>
</dbReference>
<reference evidence="3" key="1">
    <citation type="submission" date="2020-10" db="EMBL/GenBank/DDBJ databases">
        <authorList>
            <person name="Kikuchi T."/>
        </authorList>
    </citation>
    <scope>NUCLEOTIDE SEQUENCE</scope>
    <source>
        <strain evidence="3">NKZ352</strain>
    </source>
</reference>
<comment type="caution">
    <text evidence="3">The sequence shown here is derived from an EMBL/GenBank/DDBJ whole genome shotgun (WGS) entry which is preliminary data.</text>
</comment>
<keyword evidence="2" id="KW-0732">Signal</keyword>
<accession>A0A8S1HLT5</accession>
<feature type="region of interest" description="Disordered" evidence="1">
    <location>
        <begin position="351"/>
        <end position="385"/>
    </location>
</feature>
<dbReference type="Proteomes" id="UP000835052">
    <property type="component" value="Unassembled WGS sequence"/>
</dbReference>
<name>A0A8S1HLT5_9PELO</name>
<evidence type="ECO:0000256" key="2">
    <source>
        <dbReference type="SAM" id="SignalP"/>
    </source>
</evidence>
<sequence length="532" mass="58353">MKAVVLWLLIAIQIAGAQKDYPATFRNWVGKADAEISAVEPSKGCTTNGECGQNQFCDFVFANGKKEQRQRCFNVPAIVGEVKIGAATEKGLKLCSSLKDCDEPDACYPLAQEVHDPATNNLFKGVCSKIVVTEDPGEILGEPCEEPENCTVAQFRENKINYGVRGCKKFDANVFISQGRGVCLQAKLYCPSKLRAGQPNYDVYEICIVESEIIENSDVGTICCPIPLSDTVYWGDVGRSNKIPRGYEENNGTGRLCEKSKSCEADEFCDDSLNFFNGVGAKDDSGPNGAPLRFCYSVPFEEFITYENNEKKFCSKNRHCGRGAMCEEIALYENSPKPFIGFCVKDDGTAPAFESTTEQEPTTEQGPSEQEPPVQEPADSEKNDLTDTTVMDDEENHTATVIFASFSEFCFLIIISTLKMSTSLLLMIAIQMAGAINDGCPADYAPTLLRTCQDTSGSTCSGNDYFCQKNTCCAFRPSSSTFQQWLGSADEEVIAQEPLEECKKNGDCGNGQFCDMDVKAPEEKKSTKMNTK</sequence>
<evidence type="ECO:0000313" key="3">
    <source>
        <dbReference type="EMBL" id="CAD6195989.1"/>
    </source>
</evidence>
<proteinExistence type="predicted"/>
<organism evidence="3 4">
    <name type="scientific">Caenorhabditis auriculariae</name>
    <dbReference type="NCBI Taxonomy" id="2777116"/>
    <lineage>
        <taxon>Eukaryota</taxon>
        <taxon>Metazoa</taxon>
        <taxon>Ecdysozoa</taxon>
        <taxon>Nematoda</taxon>
        <taxon>Chromadorea</taxon>
        <taxon>Rhabditida</taxon>
        <taxon>Rhabditina</taxon>
        <taxon>Rhabditomorpha</taxon>
        <taxon>Rhabditoidea</taxon>
        <taxon>Rhabditidae</taxon>
        <taxon>Peloderinae</taxon>
        <taxon>Caenorhabditis</taxon>
    </lineage>
</organism>
<gene>
    <name evidence="3" type="ORF">CAUJ_LOCUS11906</name>
</gene>
<feature type="compositionally biased region" description="Low complexity" evidence="1">
    <location>
        <begin position="354"/>
        <end position="373"/>
    </location>
</feature>
<evidence type="ECO:0000256" key="1">
    <source>
        <dbReference type="SAM" id="MobiDB-lite"/>
    </source>
</evidence>
<feature type="chain" id="PRO_5035796373" description="Domain of unknown function DX domain-containing protein" evidence="2">
    <location>
        <begin position="18"/>
        <end position="532"/>
    </location>
</feature>
<evidence type="ECO:0008006" key="5">
    <source>
        <dbReference type="Google" id="ProtNLM"/>
    </source>
</evidence>
<dbReference type="AlphaFoldDB" id="A0A8S1HLT5"/>
<keyword evidence="4" id="KW-1185">Reference proteome</keyword>
<protein>
    <recommendedName>
        <fullName evidence="5">Domain of unknown function DX domain-containing protein</fullName>
    </recommendedName>
</protein>
<evidence type="ECO:0000313" key="4">
    <source>
        <dbReference type="Proteomes" id="UP000835052"/>
    </source>
</evidence>
<feature type="signal peptide" evidence="2">
    <location>
        <begin position="1"/>
        <end position="17"/>
    </location>
</feature>